<proteinExistence type="predicted"/>
<evidence type="ECO:0000313" key="7">
    <source>
        <dbReference type="EMBL" id="AJD53821.1"/>
    </source>
</evidence>
<dbReference type="GeneID" id="31929389"/>
<dbReference type="PIRSF" id="PIRSF006324">
    <property type="entry name" value="LeuE"/>
    <property type="match status" value="1"/>
</dbReference>
<dbReference type="AlphaFoldDB" id="A0AB72UHD5"/>
<organism evidence="7 8">
    <name type="scientific">Thalassospira xiamenensis M-5 = DSM 17429</name>
    <dbReference type="NCBI Taxonomy" id="1123366"/>
    <lineage>
        <taxon>Bacteria</taxon>
        <taxon>Pseudomonadati</taxon>
        <taxon>Pseudomonadota</taxon>
        <taxon>Alphaproteobacteria</taxon>
        <taxon>Rhodospirillales</taxon>
        <taxon>Thalassospiraceae</taxon>
        <taxon>Thalassospira</taxon>
    </lineage>
</organism>
<gene>
    <name evidence="7" type="ORF">TH3_18595</name>
</gene>
<keyword evidence="4 6" id="KW-1133">Transmembrane helix</keyword>
<feature type="transmembrane region" description="Helical" evidence="6">
    <location>
        <begin position="72"/>
        <end position="93"/>
    </location>
</feature>
<protein>
    <submittedName>
        <fullName evidence="7">Amino acid transporter LysE</fullName>
    </submittedName>
</protein>
<keyword evidence="5 6" id="KW-0472">Membrane</keyword>
<feature type="transmembrane region" description="Helical" evidence="6">
    <location>
        <begin position="162"/>
        <end position="188"/>
    </location>
</feature>
<evidence type="ECO:0000256" key="3">
    <source>
        <dbReference type="ARBA" id="ARBA00022692"/>
    </source>
</evidence>
<name>A0AB72UHD5_9PROT</name>
<evidence type="ECO:0000256" key="2">
    <source>
        <dbReference type="ARBA" id="ARBA00022475"/>
    </source>
</evidence>
<keyword evidence="2" id="KW-1003">Cell membrane</keyword>
<keyword evidence="3 6" id="KW-0812">Transmembrane</keyword>
<feature type="transmembrane region" description="Helical" evidence="6">
    <location>
        <begin position="40"/>
        <end position="66"/>
    </location>
</feature>
<dbReference type="EMBL" id="CP004388">
    <property type="protein sequence ID" value="AJD53821.1"/>
    <property type="molecule type" value="Genomic_DNA"/>
</dbReference>
<dbReference type="PANTHER" id="PTHR30086:SF20">
    <property type="entry name" value="ARGININE EXPORTER PROTEIN ARGO-RELATED"/>
    <property type="match status" value="1"/>
</dbReference>
<feature type="transmembrane region" description="Helical" evidence="6">
    <location>
        <begin position="6"/>
        <end position="28"/>
    </location>
</feature>
<evidence type="ECO:0000256" key="1">
    <source>
        <dbReference type="ARBA" id="ARBA00004651"/>
    </source>
</evidence>
<feature type="transmembrane region" description="Helical" evidence="6">
    <location>
        <begin position="200"/>
        <end position="218"/>
    </location>
</feature>
<evidence type="ECO:0000313" key="8">
    <source>
        <dbReference type="Proteomes" id="UP000007127"/>
    </source>
</evidence>
<evidence type="ECO:0000256" key="4">
    <source>
        <dbReference type="ARBA" id="ARBA00022989"/>
    </source>
</evidence>
<evidence type="ECO:0000256" key="5">
    <source>
        <dbReference type="ARBA" id="ARBA00023136"/>
    </source>
</evidence>
<comment type="subcellular location">
    <subcellularLocation>
        <location evidence="1">Cell membrane</location>
        <topology evidence="1">Multi-pass membrane protein</topology>
    </subcellularLocation>
</comment>
<dbReference type="PANTHER" id="PTHR30086">
    <property type="entry name" value="ARGININE EXPORTER PROTEIN ARGO"/>
    <property type="match status" value="1"/>
</dbReference>
<dbReference type="Pfam" id="PF01810">
    <property type="entry name" value="LysE"/>
    <property type="match status" value="1"/>
</dbReference>
<dbReference type="RefSeq" id="WP_007088798.1">
    <property type="nucleotide sequence ID" value="NZ_CP004388.1"/>
</dbReference>
<accession>A0AB72UHD5</accession>
<dbReference type="KEGG" id="txi:TH3_18595"/>
<evidence type="ECO:0000256" key="6">
    <source>
        <dbReference type="SAM" id="Phobius"/>
    </source>
</evidence>
<dbReference type="Proteomes" id="UP000007127">
    <property type="component" value="Chromosome"/>
</dbReference>
<dbReference type="GO" id="GO:0005886">
    <property type="term" value="C:plasma membrane"/>
    <property type="evidence" value="ECO:0007669"/>
    <property type="project" value="UniProtKB-SubCell"/>
</dbReference>
<sequence length="222" mass="23420">MADLLIQYTPFLIAALLLNISPGPDLAYISAQTAIHGRKIGVFSSLGVCSGAFVHVVAAALGLSAILATSTLAFSVVKWIGVAYLVWLGIGALRSSFAKRGLDDVSSEISAVKRPPIPTMTAFHAWRQGAMIDVLNPKVAIFFMAFLPQFVNPAAGDGAIQFLVLGTLVNVIGFCVETVVVFAIGFAATRLRANGSLGIWLQRSLGGMFIALGVRLALTERS</sequence>
<dbReference type="GO" id="GO:0015171">
    <property type="term" value="F:amino acid transmembrane transporter activity"/>
    <property type="evidence" value="ECO:0007669"/>
    <property type="project" value="TreeGrafter"/>
</dbReference>
<dbReference type="InterPro" id="IPR001123">
    <property type="entry name" value="LeuE-type"/>
</dbReference>
<reference evidence="7 8" key="1">
    <citation type="journal article" date="2012" name="J. Bacteriol.">
        <title>Genome sequence of Thalassospira xiamenensis type strain M-5.</title>
        <authorList>
            <person name="Lai Q."/>
            <person name="Shao Z."/>
        </authorList>
    </citation>
    <scope>NUCLEOTIDE SEQUENCE [LARGE SCALE GENOMIC DNA]</scope>
    <source>
        <strain evidence="7 8">M-5</strain>
    </source>
</reference>